<evidence type="ECO:0000313" key="2">
    <source>
        <dbReference type="Proteomes" id="UP000594638"/>
    </source>
</evidence>
<dbReference type="Proteomes" id="UP000594638">
    <property type="component" value="Unassembled WGS sequence"/>
</dbReference>
<keyword evidence="2" id="KW-1185">Reference proteome</keyword>
<protein>
    <submittedName>
        <fullName evidence="1">Uncharacterized protein</fullName>
    </submittedName>
</protein>
<organism evidence="1 2">
    <name type="scientific">Olea europaea subsp. europaea</name>
    <dbReference type="NCBI Taxonomy" id="158383"/>
    <lineage>
        <taxon>Eukaryota</taxon>
        <taxon>Viridiplantae</taxon>
        <taxon>Streptophyta</taxon>
        <taxon>Embryophyta</taxon>
        <taxon>Tracheophyta</taxon>
        <taxon>Spermatophyta</taxon>
        <taxon>Magnoliopsida</taxon>
        <taxon>eudicotyledons</taxon>
        <taxon>Gunneridae</taxon>
        <taxon>Pentapetalae</taxon>
        <taxon>asterids</taxon>
        <taxon>lamiids</taxon>
        <taxon>Lamiales</taxon>
        <taxon>Oleaceae</taxon>
        <taxon>Oleeae</taxon>
        <taxon>Olea</taxon>
    </lineage>
</organism>
<dbReference type="EMBL" id="CACTIH010003745">
    <property type="protein sequence ID" value="CAA2983863.1"/>
    <property type="molecule type" value="Genomic_DNA"/>
</dbReference>
<dbReference type="Gramene" id="OE9A099951T1">
    <property type="protein sequence ID" value="OE9A099951C1"/>
    <property type="gene ID" value="OE9A099951"/>
</dbReference>
<gene>
    <name evidence="1" type="ORF">OLEA9_A099951</name>
</gene>
<accession>A0A8S0RX91</accession>
<evidence type="ECO:0000313" key="1">
    <source>
        <dbReference type="EMBL" id="CAA2983863.1"/>
    </source>
</evidence>
<proteinExistence type="predicted"/>
<sequence length="112" mass="11065">MEYTKVDLQQIAASSNTVAVDPAIGTLFKIAALGDKLGAAPPGPTTIDGRLVVDPVGASIGKVGGAGGEVNGDLEGDELVGVEVGGLTVVNGEGVGVATALGGYKREDENVF</sequence>
<comment type="caution">
    <text evidence="1">The sequence shown here is derived from an EMBL/GenBank/DDBJ whole genome shotgun (WGS) entry which is preliminary data.</text>
</comment>
<reference evidence="1 2" key="1">
    <citation type="submission" date="2019-12" db="EMBL/GenBank/DDBJ databases">
        <authorList>
            <person name="Alioto T."/>
            <person name="Alioto T."/>
            <person name="Gomez Garrido J."/>
        </authorList>
    </citation>
    <scope>NUCLEOTIDE SEQUENCE [LARGE SCALE GENOMIC DNA]</scope>
</reference>
<dbReference type="AlphaFoldDB" id="A0A8S0RX91"/>
<name>A0A8S0RX91_OLEEU</name>